<dbReference type="Proteomes" id="UP001165378">
    <property type="component" value="Unassembled WGS sequence"/>
</dbReference>
<evidence type="ECO:0000256" key="2">
    <source>
        <dbReference type="SAM" id="Phobius"/>
    </source>
</evidence>
<gene>
    <name evidence="3" type="ORF">LZ495_15565</name>
</gene>
<protein>
    <submittedName>
        <fullName evidence="3">Uncharacterized protein</fullName>
    </submittedName>
</protein>
<organism evidence="3 4">
    <name type="scientific">Yinghuangia soli</name>
    <dbReference type="NCBI Taxonomy" id="2908204"/>
    <lineage>
        <taxon>Bacteria</taxon>
        <taxon>Bacillati</taxon>
        <taxon>Actinomycetota</taxon>
        <taxon>Actinomycetes</taxon>
        <taxon>Kitasatosporales</taxon>
        <taxon>Streptomycetaceae</taxon>
        <taxon>Yinghuangia</taxon>
    </lineage>
</organism>
<accession>A0AA41PZA1</accession>
<evidence type="ECO:0000256" key="1">
    <source>
        <dbReference type="SAM" id="MobiDB-lite"/>
    </source>
</evidence>
<keyword evidence="4" id="KW-1185">Reference proteome</keyword>
<dbReference type="AlphaFoldDB" id="A0AA41PZA1"/>
<keyword evidence="2" id="KW-0472">Membrane</keyword>
<sequence length="268" mass="28711">MPSAASDVVLEASSPGAGVPGPDDATGAPRPHRKVFTGPLFAWAVLLGVLAGAGTGYGIQASRAEAALPPLVAKGPGISYAPAGTAPLVLPAEQDDQVRRAGDLRDLLLPAPDGSRPWPRPAGVDEWLSLSEQASAYDSPADALSSAHKSGWRRTAIRCWTENGRTDVQIQLMQFTSAKAAARKELEEDGYWTSSGEHRLGVNVDIPGTDTGVVRIWTDEVRNERSAPYLARALAWRGDIYMFIWVMSKDPIDQAHVVDLARRQAARL</sequence>
<dbReference type="EMBL" id="JAKFHA010000007">
    <property type="protein sequence ID" value="MCF2528625.1"/>
    <property type="molecule type" value="Genomic_DNA"/>
</dbReference>
<reference evidence="3" key="1">
    <citation type="submission" date="2022-01" db="EMBL/GenBank/DDBJ databases">
        <title>Genome-Based Taxonomic Classification of the Phylum Actinobacteria.</title>
        <authorList>
            <person name="Gao Y."/>
        </authorList>
    </citation>
    <scope>NUCLEOTIDE SEQUENCE</scope>
    <source>
        <strain evidence="3">KLBMP 8922</strain>
    </source>
</reference>
<proteinExistence type="predicted"/>
<keyword evidence="2" id="KW-1133">Transmembrane helix</keyword>
<comment type="caution">
    <text evidence="3">The sequence shown here is derived from an EMBL/GenBank/DDBJ whole genome shotgun (WGS) entry which is preliminary data.</text>
</comment>
<keyword evidence="2" id="KW-0812">Transmembrane</keyword>
<feature type="transmembrane region" description="Helical" evidence="2">
    <location>
        <begin position="40"/>
        <end position="59"/>
    </location>
</feature>
<feature type="region of interest" description="Disordered" evidence="1">
    <location>
        <begin position="1"/>
        <end position="31"/>
    </location>
</feature>
<evidence type="ECO:0000313" key="3">
    <source>
        <dbReference type="EMBL" id="MCF2528625.1"/>
    </source>
</evidence>
<evidence type="ECO:0000313" key="4">
    <source>
        <dbReference type="Proteomes" id="UP001165378"/>
    </source>
</evidence>
<name>A0AA41PZA1_9ACTN</name>